<dbReference type="Proteomes" id="UP001595075">
    <property type="component" value="Unassembled WGS sequence"/>
</dbReference>
<evidence type="ECO:0000313" key="2">
    <source>
        <dbReference type="Proteomes" id="UP001595075"/>
    </source>
</evidence>
<comment type="caution">
    <text evidence="1">The sequence shown here is derived from an EMBL/GenBank/DDBJ whole genome shotgun (WGS) entry which is preliminary data.</text>
</comment>
<name>A0ABR4CEN1_9HELO</name>
<protein>
    <submittedName>
        <fullName evidence="1">Uncharacterized protein</fullName>
    </submittedName>
</protein>
<evidence type="ECO:0000313" key="1">
    <source>
        <dbReference type="EMBL" id="KAL2067926.1"/>
    </source>
</evidence>
<reference evidence="1 2" key="1">
    <citation type="journal article" date="2024" name="Commun. Biol.">
        <title>Comparative genomic analysis of thermophilic fungi reveals convergent evolutionary adaptations and gene losses.</title>
        <authorList>
            <person name="Steindorff A.S."/>
            <person name="Aguilar-Pontes M.V."/>
            <person name="Robinson A.J."/>
            <person name="Andreopoulos B."/>
            <person name="LaButti K."/>
            <person name="Kuo A."/>
            <person name="Mondo S."/>
            <person name="Riley R."/>
            <person name="Otillar R."/>
            <person name="Haridas S."/>
            <person name="Lipzen A."/>
            <person name="Grimwood J."/>
            <person name="Schmutz J."/>
            <person name="Clum A."/>
            <person name="Reid I.D."/>
            <person name="Moisan M.C."/>
            <person name="Butler G."/>
            <person name="Nguyen T.T.M."/>
            <person name="Dewar K."/>
            <person name="Conant G."/>
            <person name="Drula E."/>
            <person name="Henrissat B."/>
            <person name="Hansel C."/>
            <person name="Singer S."/>
            <person name="Hutchinson M.I."/>
            <person name="de Vries R.P."/>
            <person name="Natvig D.O."/>
            <person name="Powell A.J."/>
            <person name="Tsang A."/>
            <person name="Grigoriev I.V."/>
        </authorList>
    </citation>
    <scope>NUCLEOTIDE SEQUENCE [LARGE SCALE GENOMIC DNA]</scope>
    <source>
        <strain evidence="1 2">CBS 494.80</strain>
    </source>
</reference>
<gene>
    <name evidence="1" type="ORF">VTL71DRAFT_16024</name>
</gene>
<organism evidence="1 2">
    <name type="scientific">Oculimacula yallundae</name>
    <dbReference type="NCBI Taxonomy" id="86028"/>
    <lineage>
        <taxon>Eukaryota</taxon>
        <taxon>Fungi</taxon>
        <taxon>Dikarya</taxon>
        <taxon>Ascomycota</taxon>
        <taxon>Pezizomycotina</taxon>
        <taxon>Leotiomycetes</taxon>
        <taxon>Helotiales</taxon>
        <taxon>Ploettnerulaceae</taxon>
        <taxon>Oculimacula</taxon>
    </lineage>
</organism>
<dbReference type="EMBL" id="JAZHXI010000009">
    <property type="protein sequence ID" value="KAL2067926.1"/>
    <property type="molecule type" value="Genomic_DNA"/>
</dbReference>
<keyword evidence="2" id="KW-1185">Reference proteome</keyword>
<accession>A0ABR4CEN1</accession>
<proteinExistence type="predicted"/>
<sequence length="127" mass="14578">MAHAPYPPYWKLTSQTSTEAEFTPYSFLFLHNTVSSTHITYPQTLWANTLTLLPRDARNNKAKRKIYDRHISRPSPTIQEKTLPDMVFEGDWDLVGHSDMFKAVGVQALRWRHYIRLGRSGGVGDSS</sequence>